<evidence type="ECO:0000313" key="2">
    <source>
        <dbReference type="Proteomes" id="UP000829398"/>
    </source>
</evidence>
<dbReference type="EMBL" id="CM039176">
    <property type="protein sequence ID" value="KAH9714718.1"/>
    <property type="molecule type" value="Genomic_DNA"/>
</dbReference>
<dbReference type="Proteomes" id="UP000829398">
    <property type="component" value="Chromosome 7"/>
</dbReference>
<protein>
    <submittedName>
        <fullName evidence="1">Wall-associated receptor kinase-like 10</fullName>
    </submittedName>
</protein>
<name>A0ACB8JAP2_CITSI</name>
<evidence type="ECO:0000313" key="1">
    <source>
        <dbReference type="EMBL" id="KAH9714718.1"/>
    </source>
</evidence>
<gene>
    <name evidence="1" type="ORF">KPL71_020761</name>
</gene>
<keyword evidence="2" id="KW-1185">Reference proteome</keyword>
<organism evidence="1 2">
    <name type="scientific">Citrus sinensis</name>
    <name type="common">Sweet orange</name>
    <name type="synonym">Citrus aurantium var. sinensis</name>
    <dbReference type="NCBI Taxonomy" id="2711"/>
    <lineage>
        <taxon>Eukaryota</taxon>
        <taxon>Viridiplantae</taxon>
        <taxon>Streptophyta</taxon>
        <taxon>Embryophyta</taxon>
        <taxon>Tracheophyta</taxon>
        <taxon>Spermatophyta</taxon>
        <taxon>Magnoliopsida</taxon>
        <taxon>eudicotyledons</taxon>
        <taxon>Gunneridae</taxon>
        <taxon>Pentapetalae</taxon>
        <taxon>rosids</taxon>
        <taxon>malvids</taxon>
        <taxon>Sapindales</taxon>
        <taxon>Rutaceae</taxon>
        <taxon>Aurantioideae</taxon>
        <taxon>Citrus</taxon>
    </lineage>
</organism>
<accession>A0ACB8JAP2</accession>
<proteinExistence type="predicted"/>
<sequence length="768" mass="85699">MGVSQPAFVHLWGPLIAVHPMVLRCATAHGPPCNVTILIILLLWTVESASEPLSCPDRCGSVLIEYPFGIGAGCYFDESFEVVCDNSSGPPKAILQKIGQEISSYISYSGSPNIAVNISVTSLSSINNAKGINLTGTPFSFSQRINKFLAIGCDNYANNQQNDSISSNSILTDAGGECISICTCNPSENSDCCDMVCNIPHNSSTKVLDANTSYVYSQSIPQGCTSLSLVDPDWIFSNYLKTPSGLKDKKKIPAVLEWGKYKGVCYEDYNSHTKVCNKDDRCLIQLSSGHFCRCDYSRNSVYQDYFCEGDLICNTTSGHNCSKCPDGYNYYRPAYYRPLQERRCSPKRSRDSFFSKKTRVKYVVIGCTSGGLGMFLLIGAWWLFKFVKRRREIKLKRKFFKRNGGLLLQQELASTEGTIEKTKLFTSKELERATDNFNLNRILGQGGQGTVYKGMLPDGKIVAVKKSKVIDESKVEEFINEMVILSQINHRNVVKLLGCCLETEVPLLVYEFIPNGTLFQYIHDQNEDFPITWEMRLRIAIEVSGALSYLHSAASIPIYHRDIKSTNILLDDKYRAKVSDFGASRSMAVDQTHMTTQVHGTFGYLDPEYFRSSQFTDKSDVYSFGVVLAELLTGEKPIRFTTLEEDKSLAAYFLFAMKEERLFEILDARVMKESGGDEIITFAKVAKRCLNLNGKKRPTMREVTSELAGIKAWNGASNVIEEDLEEIDCALGDIYIVANSETDGSINGSFLDDVTISMDANPVIKSNW</sequence>
<reference evidence="2" key="1">
    <citation type="journal article" date="2023" name="Hortic. Res.">
        <title>A chromosome-level phased genome enabling allele-level studies in sweet orange: a case study on citrus Huanglongbing tolerance.</title>
        <authorList>
            <person name="Wu B."/>
            <person name="Yu Q."/>
            <person name="Deng Z."/>
            <person name="Duan Y."/>
            <person name="Luo F."/>
            <person name="Gmitter F. Jr."/>
        </authorList>
    </citation>
    <scope>NUCLEOTIDE SEQUENCE [LARGE SCALE GENOMIC DNA]</scope>
    <source>
        <strain evidence="2">cv. Valencia</strain>
    </source>
</reference>
<comment type="caution">
    <text evidence="1">The sequence shown here is derived from an EMBL/GenBank/DDBJ whole genome shotgun (WGS) entry which is preliminary data.</text>
</comment>